<keyword evidence="3" id="KW-1185">Reference proteome</keyword>
<comment type="caution">
    <text evidence="2">The sequence shown here is derived from an EMBL/GenBank/DDBJ whole genome shotgun (WGS) entry which is preliminary data.</text>
</comment>
<dbReference type="Proteomes" id="UP000694308">
    <property type="component" value="Unassembled WGS sequence"/>
</dbReference>
<name>A0A949WU59_9CLOT</name>
<gene>
    <name evidence="2" type="ORF">I6U48_04835</name>
</gene>
<protein>
    <submittedName>
        <fullName evidence="2">Uncharacterized protein</fullName>
    </submittedName>
</protein>
<reference evidence="2" key="1">
    <citation type="submission" date="2020-12" db="EMBL/GenBank/DDBJ databases">
        <title>Clostridium thailandense sp. nov., a novel acetogenic bacterium isolated from peat land soil in Thailand.</title>
        <authorList>
            <person name="Chaikitkaew S."/>
            <person name="Birkeland N.K."/>
        </authorList>
    </citation>
    <scope>NUCLEOTIDE SEQUENCE</scope>
    <source>
        <strain evidence="2">PL3</strain>
    </source>
</reference>
<dbReference type="EMBL" id="JAEEGC010000021">
    <property type="protein sequence ID" value="MBV7272242.1"/>
    <property type="molecule type" value="Genomic_DNA"/>
</dbReference>
<sequence>MNLNISQSEAINFYDGSNTDYYIKRTPSVKTSIDLPLSTVSNLSQDSIEISNDARSQCNYITEFKTATTVTNHTPTLENITTSSNTFISSDSIDPEFIKNYSLKYVEIRKEILENSSQDEAAKKINLLDTAYNDAINSAAGSLASDFQNFFDYASNEWSYNNSEGEINKFDVDAFKNNILSLANEAFSVVKQAFNDNNFDNLQSKLENKLSNIQSGTTIESMNYTDIKEVDNFLKNLPKLKNHVKEYFDDGTYRPVSGNWTTSDAVNAINLEYTMAKNFLNSGGAYDSVKKTVYNTTLKNISSYHKRFAFDYQSDQNQDQINKDRNNYKLLKEQYENFEKKLDAAKKQNNMKMVLTYLEILNGLKTQLAEATAKLKDDTEAQNKLSKNPNNVVETEAYKDISNGEIFNENQD</sequence>
<organism evidence="2 3">
    <name type="scientific">Clostridium thailandense</name>
    <dbReference type="NCBI Taxonomy" id="2794346"/>
    <lineage>
        <taxon>Bacteria</taxon>
        <taxon>Bacillati</taxon>
        <taxon>Bacillota</taxon>
        <taxon>Clostridia</taxon>
        <taxon>Eubacteriales</taxon>
        <taxon>Clostridiaceae</taxon>
        <taxon>Clostridium</taxon>
    </lineage>
</organism>
<feature type="coiled-coil region" evidence="1">
    <location>
        <begin position="321"/>
        <end position="381"/>
    </location>
</feature>
<keyword evidence="1" id="KW-0175">Coiled coil</keyword>
<evidence type="ECO:0000313" key="3">
    <source>
        <dbReference type="Proteomes" id="UP000694308"/>
    </source>
</evidence>
<dbReference type="AlphaFoldDB" id="A0A949WU59"/>
<dbReference type="RefSeq" id="WP_218319275.1">
    <property type="nucleotide sequence ID" value="NZ_JAEEGC010000021.1"/>
</dbReference>
<evidence type="ECO:0000256" key="1">
    <source>
        <dbReference type="SAM" id="Coils"/>
    </source>
</evidence>
<accession>A0A949WU59</accession>
<proteinExistence type="predicted"/>
<evidence type="ECO:0000313" key="2">
    <source>
        <dbReference type="EMBL" id="MBV7272242.1"/>
    </source>
</evidence>